<dbReference type="AlphaFoldDB" id="A0A0N4XDY5"/>
<organism evidence="3">
    <name type="scientific">Nippostrongylus brasiliensis</name>
    <name type="common">Rat hookworm</name>
    <dbReference type="NCBI Taxonomy" id="27835"/>
    <lineage>
        <taxon>Eukaryota</taxon>
        <taxon>Metazoa</taxon>
        <taxon>Ecdysozoa</taxon>
        <taxon>Nematoda</taxon>
        <taxon>Chromadorea</taxon>
        <taxon>Rhabditida</taxon>
        <taxon>Rhabditina</taxon>
        <taxon>Rhabditomorpha</taxon>
        <taxon>Strongyloidea</taxon>
        <taxon>Heligmosomidae</taxon>
        <taxon>Nippostrongylus</taxon>
    </lineage>
</organism>
<sequence length="150" mass="17013">MATSVRNKNEIFWNTSEGFIHLPEVVQVYRKNIIERLLIQEKGLRNKDRESLSLYVRNHIRELYKAAGKEPIEMKLRKDMSQIGALGSMMSAKTFTVMVAFVARSYALPAVVCYKNGAEKAEVANLKREGKDDIRQAREDLGVLHGTGNT</sequence>
<dbReference type="EMBL" id="UYSL01000401">
    <property type="protein sequence ID" value="VDL63697.1"/>
    <property type="molecule type" value="Genomic_DNA"/>
</dbReference>
<protein>
    <submittedName>
        <fullName evidence="1 3">Uncharacterized protein</fullName>
    </submittedName>
</protein>
<evidence type="ECO:0000313" key="1">
    <source>
        <dbReference type="EMBL" id="VDL63697.1"/>
    </source>
</evidence>
<reference evidence="3" key="1">
    <citation type="submission" date="2017-02" db="UniProtKB">
        <authorList>
            <consortium name="WormBaseParasite"/>
        </authorList>
    </citation>
    <scope>IDENTIFICATION</scope>
</reference>
<dbReference type="Proteomes" id="UP000271162">
    <property type="component" value="Unassembled WGS sequence"/>
</dbReference>
<evidence type="ECO:0000313" key="3">
    <source>
        <dbReference type="WBParaSite" id="NBR_0000073701-mRNA-1"/>
    </source>
</evidence>
<gene>
    <name evidence="1" type="ORF">NBR_LOCUS738</name>
</gene>
<reference evidence="1 2" key="2">
    <citation type="submission" date="2018-11" db="EMBL/GenBank/DDBJ databases">
        <authorList>
            <consortium name="Pathogen Informatics"/>
        </authorList>
    </citation>
    <scope>NUCLEOTIDE SEQUENCE [LARGE SCALE GENOMIC DNA]</scope>
</reference>
<name>A0A0N4XDY5_NIPBR</name>
<accession>A0A0N4XDY5</accession>
<dbReference type="WBParaSite" id="NBR_0000073701-mRNA-1">
    <property type="protein sequence ID" value="NBR_0000073701-mRNA-1"/>
    <property type="gene ID" value="NBR_0000073701"/>
</dbReference>
<evidence type="ECO:0000313" key="2">
    <source>
        <dbReference type="Proteomes" id="UP000271162"/>
    </source>
</evidence>
<proteinExistence type="predicted"/>
<keyword evidence="2" id="KW-1185">Reference proteome</keyword>